<dbReference type="Gene3D" id="3.90.190.10">
    <property type="entry name" value="Protein tyrosine phosphatase superfamily"/>
    <property type="match status" value="1"/>
</dbReference>
<sequence>MASAKKLKEHLQKLDSRRGESPTLVPRRFVEDMDPGQALQLAEKWMERGVPPVYSISACYCAVEAKGGAIQERLVRSLRVLLSKYDPETDDGNEVTRAFFAGIKRVIGIVKSQERLVRPEHIPLGPPPPPNPDHFPYEAFASNDVWDRLELFADNLLALFMPEPFNQEAPVKGMLEDLNEKVAKRGMKGINSTAMSKDSLLDITRDGYFYDSMNDLHHRIPIEGRSSNYVAMTGEHWERSCRYISLAGASLGFALRFHNKNHPEDLTSLTDLIQIIAKGQSGGTLERCAAINNFQCIQALYRCIHRHVIEQSAISLRPETNAQMLAAFQHLKEWFPEVKPDVWTAGYNVLGAELGVHRDLLARDTSISILNQYIAELHLSEANLDKEPDLETLGKPKEKIYLTFENPSIGPPNLKDFSAVEPQWLCQFRIHHAKNKGRDWRQYVRRLTEATFKEFSRKLAEKVHSIGQLLTTPVLVNIQPDSKFFGPARYDHSHIVTDIVDQVRRSGALATKSSRAWKAMYSVAGAPSANYITGGDKNKIWAVMEKQLTRERVILLCSMNKVHVSALNNMAEDEIQVPISQDNFDRYLNVAMSASDGQPKKTSTKHTVGGSFSQGTERRDIRFVLKDPEPEEDRMEYWMTGNRRVENCKATADAAPYLCEDCNKRDASEDWNTHKDNRSHCVNCNFNFWCVHSGAPTIQQERESIWETAVRARVLWEKNAEWNRLYPAQNLREFMVEGAMMLSRKNPPWIQGALKAISHHGGIRAPSELVEQYCTQGKGSTLFIHRDYDPDSEDYGFRAYMDYPIDQDRTEASVPPRPELGRLLQSFSAMVHDAGWAQGTHEKSNWLIPGWVLVGGWPFRLPKGRGSPGESAEEGLAKLQSILDAGILTFVSLTEQDEIRGKPYCYNSFRTAAEMRHQEIYGSRRGARRRGCELRFLQCPMVDGGTCADEKIIQLLQNLMQELQSGRAIYVHCYGGHGRTGIVACALLCLMLGVTSHEAVSMFNHLHSYRLECGVGGPGQFPHSDLQFHQLCRVVDQRGRFQSTLVREPCNLLPPESIDLATKHVAQELSGSDQ</sequence>
<feature type="compositionally biased region" description="Basic and acidic residues" evidence="2">
    <location>
        <begin position="9"/>
        <end position="20"/>
    </location>
</feature>
<proteinExistence type="predicted"/>
<dbReference type="InterPro" id="IPR029021">
    <property type="entry name" value="Prot-tyrosine_phosphatase-like"/>
</dbReference>
<feature type="region of interest" description="Disordered" evidence="2">
    <location>
        <begin position="1"/>
        <end position="20"/>
    </location>
</feature>
<feature type="domain" description="Tyrosine specific protein phosphatases" evidence="3">
    <location>
        <begin position="950"/>
        <end position="1010"/>
    </location>
</feature>
<dbReference type="PROSITE" id="PS00383">
    <property type="entry name" value="TYR_PHOSPHATASE_1"/>
    <property type="match status" value="1"/>
</dbReference>
<accession>A0ABP0LXN7</accession>
<evidence type="ECO:0000313" key="4">
    <source>
        <dbReference type="EMBL" id="CAK9044006.1"/>
    </source>
</evidence>
<protein>
    <recommendedName>
        <fullName evidence="3">Tyrosine specific protein phosphatases domain-containing protein</fullName>
    </recommendedName>
</protein>
<evidence type="ECO:0000313" key="5">
    <source>
        <dbReference type="Proteomes" id="UP001642484"/>
    </source>
</evidence>
<dbReference type="InterPro" id="IPR016130">
    <property type="entry name" value="Tyr_Pase_AS"/>
</dbReference>
<dbReference type="PROSITE" id="PS50056">
    <property type="entry name" value="TYR_PHOSPHATASE_2"/>
    <property type="match status" value="1"/>
</dbReference>
<evidence type="ECO:0000259" key="3">
    <source>
        <dbReference type="PROSITE" id="PS50056"/>
    </source>
</evidence>
<evidence type="ECO:0000256" key="1">
    <source>
        <dbReference type="ARBA" id="ARBA00022801"/>
    </source>
</evidence>
<name>A0ABP0LXN7_9DINO</name>
<reference evidence="4 5" key="1">
    <citation type="submission" date="2024-02" db="EMBL/GenBank/DDBJ databases">
        <authorList>
            <person name="Chen Y."/>
            <person name="Shah S."/>
            <person name="Dougan E. K."/>
            <person name="Thang M."/>
            <person name="Chan C."/>
        </authorList>
    </citation>
    <scope>NUCLEOTIDE SEQUENCE [LARGE SCALE GENOMIC DNA]</scope>
</reference>
<dbReference type="EMBL" id="CAXAMN010014669">
    <property type="protein sequence ID" value="CAK9044006.1"/>
    <property type="molecule type" value="Genomic_DNA"/>
</dbReference>
<dbReference type="InterPro" id="IPR000387">
    <property type="entry name" value="Tyr_Pase_dom"/>
</dbReference>
<keyword evidence="5" id="KW-1185">Reference proteome</keyword>
<dbReference type="Pfam" id="PF22784">
    <property type="entry name" value="PTP-SAK"/>
    <property type="match status" value="1"/>
</dbReference>
<dbReference type="SUPFAM" id="SSF52799">
    <property type="entry name" value="(Phosphotyrosine protein) phosphatases II"/>
    <property type="match status" value="1"/>
</dbReference>
<comment type="caution">
    <text evidence="4">The sequence shown here is derived from an EMBL/GenBank/DDBJ whole genome shotgun (WGS) entry which is preliminary data.</text>
</comment>
<organism evidence="4 5">
    <name type="scientific">Durusdinium trenchii</name>
    <dbReference type="NCBI Taxonomy" id="1381693"/>
    <lineage>
        <taxon>Eukaryota</taxon>
        <taxon>Sar</taxon>
        <taxon>Alveolata</taxon>
        <taxon>Dinophyceae</taxon>
        <taxon>Suessiales</taxon>
        <taxon>Symbiodiniaceae</taxon>
        <taxon>Durusdinium</taxon>
    </lineage>
</organism>
<gene>
    <name evidence="4" type="ORF">CCMP2556_LOCUS23221</name>
</gene>
<dbReference type="Proteomes" id="UP001642484">
    <property type="component" value="Unassembled WGS sequence"/>
</dbReference>
<keyword evidence="1" id="KW-0378">Hydrolase</keyword>
<dbReference type="InterPro" id="IPR057023">
    <property type="entry name" value="PTP-SAK"/>
</dbReference>
<evidence type="ECO:0000256" key="2">
    <source>
        <dbReference type="SAM" id="MobiDB-lite"/>
    </source>
</evidence>